<accession>A0A2M8J0H1</accession>
<dbReference type="Proteomes" id="UP000231553">
    <property type="component" value="Unassembled WGS sequence"/>
</dbReference>
<dbReference type="EMBL" id="PGTB01000049">
    <property type="protein sequence ID" value="PJE36277.1"/>
    <property type="molecule type" value="Genomic_DNA"/>
</dbReference>
<evidence type="ECO:0000313" key="1">
    <source>
        <dbReference type="EMBL" id="PJE36277.1"/>
    </source>
</evidence>
<name>A0A2M8J0H1_9RHOB</name>
<organism evidence="1 2">
    <name type="scientific">Pseudooceanicola lipolyticus</name>
    <dbReference type="NCBI Taxonomy" id="2029104"/>
    <lineage>
        <taxon>Bacteria</taxon>
        <taxon>Pseudomonadati</taxon>
        <taxon>Pseudomonadota</taxon>
        <taxon>Alphaproteobacteria</taxon>
        <taxon>Rhodobacterales</taxon>
        <taxon>Paracoccaceae</taxon>
        <taxon>Pseudooceanicola</taxon>
    </lineage>
</organism>
<comment type="caution">
    <text evidence="1">The sequence shown here is derived from an EMBL/GenBank/DDBJ whole genome shotgun (WGS) entry which is preliminary data.</text>
</comment>
<proteinExistence type="predicted"/>
<gene>
    <name evidence="1" type="ORF">CVM52_12920</name>
</gene>
<dbReference type="AlphaFoldDB" id="A0A2M8J0H1"/>
<sequence length="107" mass="11474">MPTVWCDRVRGGRESALDSESAISLACHLNDAFANATSWSGLLHTLANRGFFLRFEGVRLALVNEQTGLSLCTCASLGHSFSSLAHRLGKPNVMADTGRLIPKTTLG</sequence>
<evidence type="ECO:0000313" key="2">
    <source>
        <dbReference type="Proteomes" id="UP000231553"/>
    </source>
</evidence>
<keyword evidence="2" id="KW-1185">Reference proteome</keyword>
<reference evidence="1 2" key="1">
    <citation type="journal article" date="2018" name="Int. J. Syst. Evol. Microbiol.">
        <title>Pseudooceanicola lipolyticus sp. nov., a marine alphaproteobacterium, reclassification of Oceanicola flagellatus as Pseudooceanicola flagellatus comb. nov. and emended description of the genus Pseudooceanicola.</title>
        <authorList>
            <person name="Huang M.-M."/>
            <person name="Guo L.-L."/>
            <person name="Wu Y.-H."/>
            <person name="Lai Q.-L."/>
            <person name="Shao Z.-Z."/>
            <person name="Wang C.-S."/>
            <person name="Wu M."/>
            <person name="Xu X.-W."/>
        </authorList>
    </citation>
    <scope>NUCLEOTIDE SEQUENCE [LARGE SCALE GENOMIC DNA]</scope>
    <source>
        <strain evidence="1 2">157</strain>
    </source>
</reference>
<protein>
    <submittedName>
        <fullName evidence="1">Uncharacterized protein</fullName>
    </submittedName>
</protein>